<feature type="chain" id="PRO_5029672085" description="Kazal-like domain-containing protein" evidence="1">
    <location>
        <begin position="22"/>
        <end position="85"/>
    </location>
</feature>
<dbReference type="InParanoid" id="A0A7M7LUK0"/>
<evidence type="ECO:0000313" key="4">
    <source>
        <dbReference type="Proteomes" id="UP000002358"/>
    </source>
</evidence>
<proteinExistence type="predicted"/>
<evidence type="ECO:0000256" key="1">
    <source>
        <dbReference type="SAM" id="SignalP"/>
    </source>
</evidence>
<dbReference type="PROSITE" id="PS51465">
    <property type="entry name" value="KAZAL_2"/>
    <property type="match status" value="1"/>
</dbReference>
<dbReference type="EnsemblMetazoa" id="XM_008210838">
    <property type="protein sequence ID" value="XP_008209060"/>
    <property type="gene ID" value="LOC100119317"/>
</dbReference>
<dbReference type="KEGG" id="nvi:100119317"/>
<evidence type="ECO:0000259" key="2">
    <source>
        <dbReference type="PROSITE" id="PS51465"/>
    </source>
</evidence>
<keyword evidence="1" id="KW-0732">Signal</keyword>
<dbReference type="AlphaFoldDB" id="A0A7M7LUK0"/>
<dbReference type="CDD" id="cd00104">
    <property type="entry name" value="KAZAL_FS"/>
    <property type="match status" value="1"/>
</dbReference>
<dbReference type="OrthoDB" id="88467at2759"/>
<dbReference type="Proteomes" id="UP000002358">
    <property type="component" value="Chromosome 5"/>
</dbReference>
<dbReference type="InterPro" id="IPR036058">
    <property type="entry name" value="Kazal_dom_sf"/>
</dbReference>
<dbReference type="Gene3D" id="3.30.60.30">
    <property type="match status" value="1"/>
</dbReference>
<organism evidence="3 4">
    <name type="scientific">Nasonia vitripennis</name>
    <name type="common">Parasitic wasp</name>
    <dbReference type="NCBI Taxonomy" id="7425"/>
    <lineage>
        <taxon>Eukaryota</taxon>
        <taxon>Metazoa</taxon>
        <taxon>Ecdysozoa</taxon>
        <taxon>Arthropoda</taxon>
        <taxon>Hexapoda</taxon>
        <taxon>Insecta</taxon>
        <taxon>Pterygota</taxon>
        <taxon>Neoptera</taxon>
        <taxon>Endopterygota</taxon>
        <taxon>Hymenoptera</taxon>
        <taxon>Apocrita</taxon>
        <taxon>Proctotrupomorpha</taxon>
        <taxon>Chalcidoidea</taxon>
        <taxon>Pteromalidae</taxon>
        <taxon>Pteromalinae</taxon>
        <taxon>Nasonia</taxon>
    </lineage>
</organism>
<keyword evidence="4" id="KW-1185">Reference proteome</keyword>
<sequence length="85" mass="9241">MMKQVVIFVAMLAMLIAFVQGVQVENVGLENCQCISTFEYLPLCASNGVTYSNPSMLECAKKCLGRTDLAKVRDGACPESQTTTE</sequence>
<feature type="signal peptide" evidence="1">
    <location>
        <begin position="1"/>
        <end position="21"/>
    </location>
</feature>
<reference evidence="3" key="1">
    <citation type="submission" date="2021-01" db="UniProtKB">
        <authorList>
            <consortium name="EnsemblMetazoa"/>
        </authorList>
    </citation>
    <scope>IDENTIFICATION</scope>
</reference>
<accession>A0A7M7LUK0</accession>
<dbReference type="SMR" id="A0A7M7LUK0"/>
<dbReference type="SMART" id="SM00280">
    <property type="entry name" value="KAZAL"/>
    <property type="match status" value="1"/>
</dbReference>
<protein>
    <recommendedName>
        <fullName evidence="2">Kazal-like domain-containing protein</fullName>
    </recommendedName>
</protein>
<dbReference type="SUPFAM" id="SSF100895">
    <property type="entry name" value="Kazal-type serine protease inhibitors"/>
    <property type="match status" value="1"/>
</dbReference>
<dbReference type="Pfam" id="PF00050">
    <property type="entry name" value="Kazal_1"/>
    <property type="match status" value="1"/>
</dbReference>
<gene>
    <name evidence="3" type="primary">100119317</name>
</gene>
<evidence type="ECO:0000313" key="3">
    <source>
        <dbReference type="EnsemblMetazoa" id="XP_008209060"/>
    </source>
</evidence>
<dbReference type="InterPro" id="IPR002350">
    <property type="entry name" value="Kazal_dom"/>
</dbReference>
<feature type="domain" description="Kazal-like" evidence="2">
    <location>
        <begin position="26"/>
        <end position="79"/>
    </location>
</feature>
<name>A0A7M7LUK0_NASVI</name>